<dbReference type="EMBL" id="LJRF01000002">
    <property type="protein sequence ID" value="KPY52002.1"/>
    <property type="molecule type" value="Genomic_DNA"/>
</dbReference>
<dbReference type="RefSeq" id="WP_004887980.1">
    <property type="nucleotide sequence ID" value="NZ_LJRF01000002.1"/>
</dbReference>
<dbReference type="SUPFAM" id="SSF56399">
    <property type="entry name" value="ADP-ribosylation"/>
    <property type="match status" value="1"/>
</dbReference>
<organism evidence="2 3">
    <name type="scientific">Pseudomonas syringae pv. ribicola</name>
    <dbReference type="NCBI Taxonomy" id="55398"/>
    <lineage>
        <taxon>Bacteria</taxon>
        <taxon>Pseudomonadati</taxon>
        <taxon>Pseudomonadota</taxon>
        <taxon>Gammaproteobacteria</taxon>
        <taxon>Pseudomonadales</taxon>
        <taxon>Pseudomonadaceae</taxon>
        <taxon>Pseudomonas</taxon>
    </lineage>
</organism>
<dbReference type="InterPro" id="IPR001810">
    <property type="entry name" value="F-box_dom"/>
</dbReference>
<name>A0A0Q0BYJ6_PSESI</name>
<dbReference type="Proteomes" id="UP000050554">
    <property type="component" value="Unassembled WGS sequence"/>
</dbReference>
<reference evidence="2 3" key="1">
    <citation type="submission" date="2015-09" db="EMBL/GenBank/DDBJ databases">
        <title>Genome announcement of multiple Pseudomonas syringae strains.</title>
        <authorList>
            <person name="Thakur S."/>
            <person name="Wang P.W."/>
            <person name="Gong Y."/>
            <person name="Weir B.S."/>
            <person name="Guttman D.S."/>
        </authorList>
    </citation>
    <scope>NUCLEOTIDE SEQUENCE [LARGE SCALE GENOMIC DNA]</scope>
    <source>
        <strain evidence="2 3">ICMP3882</strain>
    </source>
</reference>
<proteinExistence type="predicted"/>
<evidence type="ECO:0000259" key="1">
    <source>
        <dbReference type="PROSITE" id="PS50181"/>
    </source>
</evidence>
<dbReference type="InterPro" id="IPR022385">
    <property type="entry name" value="Rhs_assc_core"/>
</dbReference>
<dbReference type="NCBIfam" id="TIGR03696">
    <property type="entry name" value="Rhs_assc_core"/>
    <property type="match status" value="1"/>
</dbReference>
<dbReference type="AlphaFoldDB" id="A0A0Q0BYJ6"/>
<dbReference type="Gene3D" id="2.180.10.10">
    <property type="entry name" value="RHS repeat-associated core"/>
    <property type="match status" value="1"/>
</dbReference>
<sequence length="378" mass="42483">MTDALETIRTLCRYRHDAQDRLAIVDPGAQDSVLRFYQKSRLTVEIQGAVRRRIFQSGDHLLAEHSMEGSAARVDMLGTDVQRSVLHAVTAQERQSLVYSPYGHRLKGTQVPGFNGERADPVTGHYLLGNGYRAFNPVLMRFNNPDTLSPFGWGGLNAYAYCLGDPVNVRDPSGHFAVLNALSSLMNRVGGRLGFVGRSGASLAVFPIETLPLEITRKIINVTPRPDLESWAKTSRKWGSIIEDLLTMPKRNRKSTGVLWDVHNDLFGTKPRVSLSRLKNSDDYRAVVRHIGSQEGRAAAENHILRQQKEQFFSQNVRPGAKYKDFVAKVWRLKRPDPEEANSLLAGYRGLLTSSFIVEDRRLTVDKMIDDIRGKLDE</sequence>
<dbReference type="PROSITE" id="PS50181">
    <property type="entry name" value="FBOX"/>
    <property type="match status" value="1"/>
</dbReference>
<gene>
    <name evidence="2" type="ORF">ALO47_04225</name>
</gene>
<protein>
    <recommendedName>
        <fullName evidence="1">F-box domain-containing protein</fullName>
    </recommendedName>
</protein>
<comment type="caution">
    <text evidence="2">The sequence shown here is derived from an EMBL/GenBank/DDBJ whole genome shotgun (WGS) entry which is preliminary data.</text>
</comment>
<evidence type="ECO:0000313" key="2">
    <source>
        <dbReference type="EMBL" id="KPY52002.1"/>
    </source>
</evidence>
<accession>A0A0Q0BYJ6</accession>
<dbReference type="PATRIC" id="fig|55398.3.peg.5260"/>
<feature type="domain" description="F-box" evidence="1">
    <location>
        <begin position="205"/>
        <end position="251"/>
    </location>
</feature>
<evidence type="ECO:0000313" key="3">
    <source>
        <dbReference type="Proteomes" id="UP000050554"/>
    </source>
</evidence>